<feature type="region of interest" description="Disordered" evidence="1">
    <location>
        <begin position="119"/>
        <end position="174"/>
    </location>
</feature>
<name>A0A9W6TIB2_9STRA</name>
<dbReference type="OrthoDB" id="10675162at2759"/>
<evidence type="ECO:0000256" key="1">
    <source>
        <dbReference type="SAM" id="MobiDB-lite"/>
    </source>
</evidence>
<organism evidence="2 3">
    <name type="scientific">Phytophthora lilii</name>
    <dbReference type="NCBI Taxonomy" id="2077276"/>
    <lineage>
        <taxon>Eukaryota</taxon>
        <taxon>Sar</taxon>
        <taxon>Stramenopiles</taxon>
        <taxon>Oomycota</taxon>
        <taxon>Peronosporomycetes</taxon>
        <taxon>Peronosporales</taxon>
        <taxon>Peronosporaceae</taxon>
        <taxon>Phytophthora</taxon>
    </lineage>
</organism>
<accession>A0A9W6TIB2</accession>
<proteinExistence type="predicted"/>
<comment type="caution">
    <text evidence="2">The sequence shown here is derived from an EMBL/GenBank/DDBJ whole genome shotgun (WGS) entry which is preliminary data.</text>
</comment>
<dbReference type="Proteomes" id="UP001165083">
    <property type="component" value="Unassembled WGS sequence"/>
</dbReference>
<keyword evidence="3" id="KW-1185">Reference proteome</keyword>
<protein>
    <submittedName>
        <fullName evidence="2">Unnamed protein product</fullName>
    </submittedName>
</protein>
<evidence type="ECO:0000313" key="2">
    <source>
        <dbReference type="EMBL" id="GMF13170.1"/>
    </source>
</evidence>
<gene>
    <name evidence="2" type="ORF">Plil01_000367300</name>
</gene>
<dbReference type="AlphaFoldDB" id="A0A9W6TIB2"/>
<evidence type="ECO:0000313" key="3">
    <source>
        <dbReference type="Proteomes" id="UP001165083"/>
    </source>
</evidence>
<reference evidence="2" key="1">
    <citation type="submission" date="2023-04" db="EMBL/GenBank/DDBJ databases">
        <title>Phytophthora lilii NBRC 32176.</title>
        <authorList>
            <person name="Ichikawa N."/>
            <person name="Sato H."/>
            <person name="Tonouchi N."/>
        </authorList>
    </citation>
    <scope>NUCLEOTIDE SEQUENCE</scope>
    <source>
        <strain evidence="2">NBRC 32176</strain>
    </source>
</reference>
<sequence length="174" mass="19147">MIFTGFLPNSSAPVDWTPLDVRPIRFDGRADEFARLGKTGVPFIKATGRELDINDYDWRKTARVLRALHRAHFRERAAASRMRNRALAHEEAVIQQVREAAAAASQAAPLMMEAAPLEEVAANEPDYEFDAPSPRDDPPPPATPPRNPHARAESSTSPMPSAKAEPATEKGQLD</sequence>
<dbReference type="EMBL" id="BSXW01000146">
    <property type="protein sequence ID" value="GMF13170.1"/>
    <property type="molecule type" value="Genomic_DNA"/>
</dbReference>